<dbReference type="InterPro" id="IPR023534">
    <property type="entry name" value="Rof/RNase_P-like"/>
</dbReference>
<keyword evidence="2" id="KW-1185">Reference proteome</keyword>
<dbReference type="AlphaFoldDB" id="A0A558BYI9"/>
<comment type="caution">
    <text evidence="1">The sequence shown here is derived from an EMBL/GenBank/DDBJ whole genome shotgun (WGS) entry which is preliminary data.</text>
</comment>
<evidence type="ECO:0000313" key="1">
    <source>
        <dbReference type="EMBL" id="TVT41590.1"/>
    </source>
</evidence>
<dbReference type="Gene3D" id="2.30.30.400">
    <property type="entry name" value="Rof-like"/>
    <property type="match status" value="1"/>
</dbReference>
<protein>
    <recommendedName>
        <fullName evidence="3">Rho-binding antiterminator</fullName>
    </recommendedName>
</protein>
<dbReference type="Proteomes" id="UP000317624">
    <property type="component" value="Unassembled WGS sequence"/>
</dbReference>
<dbReference type="RefSeq" id="WP_144846634.1">
    <property type="nucleotide sequence ID" value="NZ_VMRJ01000002.1"/>
</dbReference>
<dbReference type="EMBL" id="VMRJ01000002">
    <property type="protein sequence ID" value="TVT41590.1"/>
    <property type="molecule type" value="Genomic_DNA"/>
</dbReference>
<accession>A0A558BYI9</accession>
<evidence type="ECO:0008006" key="3">
    <source>
        <dbReference type="Google" id="ProtNLM"/>
    </source>
</evidence>
<dbReference type="SUPFAM" id="SSF101744">
    <property type="entry name" value="Rof/RNase P subunit-like"/>
    <property type="match status" value="1"/>
</dbReference>
<evidence type="ECO:0000313" key="2">
    <source>
        <dbReference type="Proteomes" id="UP000317624"/>
    </source>
</evidence>
<reference evidence="1 2" key="1">
    <citation type="submission" date="2019-07" db="EMBL/GenBank/DDBJ databases">
        <title>Hymenobacter sp. straun FUR1 Genome sequencing and assembly.</title>
        <authorList>
            <person name="Chhetri G."/>
        </authorList>
    </citation>
    <scope>NUCLEOTIDE SEQUENCE [LARGE SCALE GENOMIC DNA]</scope>
    <source>
        <strain evidence="1 2">Fur1</strain>
    </source>
</reference>
<dbReference type="InterPro" id="IPR038626">
    <property type="entry name" value="Rof-like_sf"/>
</dbReference>
<gene>
    <name evidence="1" type="ORF">FNT36_09140</name>
</gene>
<proteinExistence type="predicted"/>
<dbReference type="OrthoDB" id="5344363at2"/>
<organism evidence="1 2">
    <name type="scientific">Hymenobacter setariae</name>
    <dbReference type="NCBI Taxonomy" id="2594794"/>
    <lineage>
        <taxon>Bacteria</taxon>
        <taxon>Pseudomonadati</taxon>
        <taxon>Bacteroidota</taxon>
        <taxon>Cytophagia</taxon>
        <taxon>Cytophagales</taxon>
        <taxon>Hymenobacteraceae</taxon>
        <taxon>Hymenobacter</taxon>
    </lineage>
</organism>
<name>A0A558BYI9_9BACT</name>
<sequence length="95" mass="10958">MAPSVYKPIDCGFHDVLEATITQRTYTHLQYFTDLWEFTTVTGLLKNLVSERNAEGLAEYLVIDTGERIRLDRVVNVNGTFAPPFRHYHDFTCDC</sequence>